<organism evidence="1 2">
    <name type="scientific">Caldimonas mangrovi</name>
    <dbReference type="NCBI Taxonomy" id="2944811"/>
    <lineage>
        <taxon>Bacteria</taxon>
        <taxon>Pseudomonadati</taxon>
        <taxon>Pseudomonadota</taxon>
        <taxon>Betaproteobacteria</taxon>
        <taxon>Burkholderiales</taxon>
        <taxon>Sphaerotilaceae</taxon>
        <taxon>Caldimonas</taxon>
    </lineage>
</organism>
<protein>
    <submittedName>
        <fullName evidence="1">Sarcosine oxidase subunit delta</fullName>
    </submittedName>
</protein>
<dbReference type="InterPro" id="IPR038561">
    <property type="entry name" value="SoxD_sf"/>
</dbReference>
<sequence>MLQIHCPWCGPRAESEFNCGGEGGIVRPLKTEALTDAEWGDYVFMRKNPKGVHHEQWRHSSGCGRWFNALRDTVSYRIHATWRIGEPMPDVEGHTEASRSRA</sequence>
<accession>A0ABT0YQW7</accession>
<dbReference type="InterPro" id="IPR006279">
    <property type="entry name" value="SoxD"/>
</dbReference>
<evidence type="ECO:0000313" key="1">
    <source>
        <dbReference type="EMBL" id="MCM5680536.1"/>
    </source>
</evidence>
<proteinExistence type="predicted"/>
<keyword evidence="2" id="KW-1185">Reference proteome</keyword>
<dbReference type="EMBL" id="JAMKFE010000007">
    <property type="protein sequence ID" value="MCM5680536.1"/>
    <property type="molecule type" value="Genomic_DNA"/>
</dbReference>
<evidence type="ECO:0000313" key="2">
    <source>
        <dbReference type="Proteomes" id="UP001165541"/>
    </source>
</evidence>
<comment type="caution">
    <text evidence="1">The sequence shown here is derived from an EMBL/GenBank/DDBJ whole genome shotgun (WGS) entry which is preliminary data.</text>
</comment>
<reference evidence="1" key="1">
    <citation type="submission" date="2022-05" db="EMBL/GenBank/DDBJ databases">
        <title>Schlegelella sp. nov., isolated from mangrove soil.</title>
        <authorList>
            <person name="Liu Y."/>
            <person name="Ge X."/>
            <person name="Liu W."/>
        </authorList>
    </citation>
    <scope>NUCLEOTIDE SEQUENCE</scope>
    <source>
        <strain evidence="1">S2-27</strain>
    </source>
</reference>
<dbReference type="Pfam" id="PF04267">
    <property type="entry name" value="SoxD"/>
    <property type="match status" value="1"/>
</dbReference>
<dbReference type="Proteomes" id="UP001165541">
    <property type="component" value="Unassembled WGS sequence"/>
</dbReference>
<name>A0ABT0YQW7_9BURK</name>
<dbReference type="Gene3D" id="3.30.2270.10">
    <property type="entry name" value="Folate-binding superfamily"/>
    <property type="match status" value="1"/>
</dbReference>
<dbReference type="RefSeq" id="WP_251778990.1">
    <property type="nucleotide sequence ID" value="NZ_JAMKFE010000007.1"/>
</dbReference>
<gene>
    <name evidence="1" type="ORF">M8A51_13470</name>
</gene>